<dbReference type="AlphaFoldDB" id="A0AAE0ZF11"/>
<evidence type="ECO:0000313" key="2">
    <source>
        <dbReference type="Proteomes" id="UP001283361"/>
    </source>
</evidence>
<accession>A0AAE0ZF11</accession>
<dbReference type="EMBL" id="JAWDGP010004067">
    <property type="protein sequence ID" value="KAK3768123.1"/>
    <property type="molecule type" value="Genomic_DNA"/>
</dbReference>
<gene>
    <name evidence="1" type="ORF">RRG08_058966</name>
</gene>
<keyword evidence="2" id="KW-1185">Reference proteome</keyword>
<dbReference type="Proteomes" id="UP001283361">
    <property type="component" value="Unassembled WGS sequence"/>
</dbReference>
<name>A0AAE0ZF11_9GAST</name>
<evidence type="ECO:0000313" key="1">
    <source>
        <dbReference type="EMBL" id="KAK3768123.1"/>
    </source>
</evidence>
<organism evidence="1 2">
    <name type="scientific">Elysia crispata</name>
    <name type="common">lettuce slug</name>
    <dbReference type="NCBI Taxonomy" id="231223"/>
    <lineage>
        <taxon>Eukaryota</taxon>
        <taxon>Metazoa</taxon>
        <taxon>Spiralia</taxon>
        <taxon>Lophotrochozoa</taxon>
        <taxon>Mollusca</taxon>
        <taxon>Gastropoda</taxon>
        <taxon>Heterobranchia</taxon>
        <taxon>Euthyneura</taxon>
        <taxon>Panpulmonata</taxon>
        <taxon>Sacoglossa</taxon>
        <taxon>Placobranchoidea</taxon>
        <taxon>Plakobranchidae</taxon>
        <taxon>Elysia</taxon>
    </lineage>
</organism>
<sequence length="202" mass="23267">MNTRHREGQCLQPLKTELAITVHDNGKDYDLLVSGFKVNDARHNYQMTYDKIKRHTETDNGSVHATILMEATNIDNYSPHQWHTALTTARVSKQPYIINEMTCSASIDYKEMALSVRNLSFDGSREKSFWNKARQLVVWQRQQELYTGLHGYMWMSQQQEPYTVGHATRVFAQQELHTEGGDILRPTAYIDGHVVDVQAATH</sequence>
<proteinExistence type="predicted"/>
<reference evidence="1" key="1">
    <citation type="journal article" date="2023" name="G3 (Bethesda)">
        <title>A reference genome for the long-term kleptoplast-retaining sea slug Elysia crispata morphotype clarki.</title>
        <authorList>
            <person name="Eastman K.E."/>
            <person name="Pendleton A.L."/>
            <person name="Shaikh M.A."/>
            <person name="Suttiyut T."/>
            <person name="Ogas R."/>
            <person name="Tomko P."/>
            <person name="Gavelis G."/>
            <person name="Widhalm J.R."/>
            <person name="Wisecaver J.H."/>
        </authorList>
    </citation>
    <scope>NUCLEOTIDE SEQUENCE</scope>
    <source>
        <strain evidence="1">ECLA1</strain>
    </source>
</reference>
<protein>
    <submittedName>
        <fullName evidence="1">Uncharacterized protein</fullName>
    </submittedName>
</protein>
<comment type="caution">
    <text evidence="1">The sequence shown here is derived from an EMBL/GenBank/DDBJ whole genome shotgun (WGS) entry which is preliminary data.</text>
</comment>